<accession>A0A3G9IEV5</accession>
<feature type="domain" description="HTH cro/C1-type" evidence="1">
    <location>
        <begin position="16"/>
        <end position="70"/>
    </location>
</feature>
<sequence>MTGEFGPLLAALGANLRAERVRRNLTQEAVAGRSGLAVTQLARMERGETDSGISKYVRVAAAIGISPVDLFWNVDLQVGGEDR</sequence>
<dbReference type="Proteomes" id="UP000271573">
    <property type="component" value="Chromosome"/>
</dbReference>
<dbReference type="SMART" id="SM00530">
    <property type="entry name" value="HTH_XRE"/>
    <property type="match status" value="1"/>
</dbReference>
<reference evidence="2 3" key="1">
    <citation type="submission" date="2018-11" db="EMBL/GenBank/DDBJ databases">
        <title>Complete genome sequence of Nocardioides baekrokdamisoli strain KCTC 39748.</title>
        <authorList>
            <person name="Kang S.W."/>
            <person name="Lee K.C."/>
            <person name="Kim K.K."/>
            <person name="Kim J.S."/>
            <person name="Kim D.S."/>
            <person name="Ko S.H."/>
            <person name="Yang S.H."/>
            <person name="Shin Y.K."/>
            <person name="Lee J.S."/>
        </authorList>
    </citation>
    <scope>NUCLEOTIDE SEQUENCE [LARGE SCALE GENOMIC DNA]</scope>
    <source>
        <strain evidence="2 3">KCTC 39748</strain>
    </source>
</reference>
<dbReference type="SUPFAM" id="SSF47413">
    <property type="entry name" value="lambda repressor-like DNA-binding domains"/>
    <property type="match status" value="1"/>
</dbReference>
<name>A0A3G9IEV5_9ACTN</name>
<dbReference type="InterPro" id="IPR001387">
    <property type="entry name" value="Cro/C1-type_HTH"/>
</dbReference>
<dbReference type="InterPro" id="IPR010982">
    <property type="entry name" value="Lambda_DNA-bd_dom_sf"/>
</dbReference>
<dbReference type="AlphaFoldDB" id="A0A3G9IEV5"/>
<organism evidence="2 3">
    <name type="scientific">Nocardioides baekrokdamisoli</name>
    <dbReference type="NCBI Taxonomy" id="1804624"/>
    <lineage>
        <taxon>Bacteria</taxon>
        <taxon>Bacillati</taxon>
        <taxon>Actinomycetota</taxon>
        <taxon>Actinomycetes</taxon>
        <taxon>Propionibacteriales</taxon>
        <taxon>Nocardioidaceae</taxon>
        <taxon>Nocardioides</taxon>
    </lineage>
</organism>
<keyword evidence="3" id="KW-1185">Reference proteome</keyword>
<dbReference type="PROSITE" id="PS50943">
    <property type="entry name" value="HTH_CROC1"/>
    <property type="match status" value="1"/>
</dbReference>
<evidence type="ECO:0000259" key="1">
    <source>
        <dbReference type="PROSITE" id="PS50943"/>
    </source>
</evidence>
<dbReference type="Pfam" id="PF01381">
    <property type="entry name" value="HTH_3"/>
    <property type="match status" value="1"/>
</dbReference>
<evidence type="ECO:0000313" key="3">
    <source>
        <dbReference type="Proteomes" id="UP000271573"/>
    </source>
</evidence>
<dbReference type="OrthoDB" id="9814553at2"/>
<dbReference type="Gene3D" id="1.10.260.40">
    <property type="entry name" value="lambda repressor-like DNA-binding domains"/>
    <property type="match status" value="1"/>
</dbReference>
<dbReference type="EMBL" id="AP019307">
    <property type="protein sequence ID" value="BBH16822.1"/>
    <property type="molecule type" value="Genomic_DNA"/>
</dbReference>
<dbReference type="KEGG" id="nbe:Back2_11090"/>
<dbReference type="RefSeq" id="WP_125567501.1">
    <property type="nucleotide sequence ID" value="NZ_AP019307.1"/>
</dbReference>
<dbReference type="CDD" id="cd00093">
    <property type="entry name" value="HTH_XRE"/>
    <property type="match status" value="1"/>
</dbReference>
<proteinExistence type="predicted"/>
<dbReference type="GO" id="GO:0003677">
    <property type="term" value="F:DNA binding"/>
    <property type="evidence" value="ECO:0007669"/>
    <property type="project" value="InterPro"/>
</dbReference>
<evidence type="ECO:0000313" key="2">
    <source>
        <dbReference type="EMBL" id="BBH16822.1"/>
    </source>
</evidence>
<gene>
    <name evidence="2" type="ORF">Back2_11090</name>
</gene>
<protein>
    <recommendedName>
        <fullName evidence="1">HTH cro/C1-type domain-containing protein</fullName>
    </recommendedName>
</protein>